<evidence type="ECO:0000313" key="4">
    <source>
        <dbReference type="Proteomes" id="UP001596492"/>
    </source>
</evidence>
<dbReference type="SUPFAM" id="SSF52540">
    <property type="entry name" value="P-loop containing nucleoside triphosphate hydrolases"/>
    <property type="match status" value="1"/>
</dbReference>
<dbReference type="PANTHER" id="PTHR32114:SF2">
    <property type="entry name" value="ABC TRANSPORTER ABCH.3"/>
    <property type="match status" value="1"/>
</dbReference>
<protein>
    <submittedName>
        <fullName evidence="3">AAA family ATPase</fullName>
    </submittedName>
</protein>
<dbReference type="Proteomes" id="UP001596492">
    <property type="component" value="Unassembled WGS sequence"/>
</dbReference>
<dbReference type="Pfam" id="PF13558">
    <property type="entry name" value="SbcC_Walker_B"/>
    <property type="match status" value="1"/>
</dbReference>
<sequence length="1022" mass="112679">MRPIRLTLQAFGPFAGTETIYFDQASHSGLFGIYGPTGAGKTSIFDGLCFALFGQSSGASRDGKDFRSDHADLDTLTQVELVFDLGPKRYVIKRIPAQERAAKRGGRTTQQSHEAYFFDATGMDVSQINDNTQGKVLAEKKTSQVDKLVPEILGYSASQFRQIILLPQGQFRQILDANTKDRAAILEQLFDVSHFKRFQENLKEKAKDSSAQIKEATTRRDDRLSQSGYASIEELAGAINAGNIMLDQAKMAVEKSKIAHSKAREKCEHAKMINGRFDELTKAQTELAHLHARQPEIDDLQLQLDSANRAKTLLGLETALSQSKLDHQQAITRHAEATHTESNAKQGHQQALSILETLQDQQASMKALETRLQYLKSLQDIAASTLSLKANVETCYKVLNSAQLKQDALQKNIDETKLKLEEQKKEAGLALQRERDIAKLEKQLDSIKADLAALQIYATQKLEFDKLNQQLTSTSDHHKAATSAQTNAQTHFDKAQADLSHIQALHLAANLKNGENCPVCGSLEHPNLASGDRSSKGLNEAFEKAKKTLEIANADEREANNRLISLREKTYAAQKLLDGLTPSSKNKVDLENEKNQCTKTLSALKAAPSHEDISKLILALETALTDQNTTLQTGQQTLQSALSAYEIAKSRYEDTLTNLPPEYRDTSLLSREIVDLDKQLKGHAEQLEKAQKNERSSLTHYEGCKASTLEKNESLERALKRLNGDKTNFETALRDAKFTADTFLNAKSILQRSDTLLQQIDAYKTALIAVKAQIKQAEEFTKNHKLQDIETLQSNLNAASKDLETKTEALSTAQHNLAHLRNTRDAIDQASKEVDRLNEKFGPLGGLADLMDGKNAYRLKLADFAIAAMYDDVLDAANIRLTPMTSGRFELRRDTSAASGKGSQGLDTLVYDAHTDTHRRSSSLSGGEGFLASLALALGLSDVVQAQAGGVRLESLFIDEGFGTLGSETLDLALDTLQELASNNRLVGIISHVEDVKRAIPNGFIIEKSKNGSRITQRNSTL</sequence>
<evidence type="ECO:0000256" key="1">
    <source>
        <dbReference type="SAM" id="Coils"/>
    </source>
</evidence>
<dbReference type="PANTHER" id="PTHR32114">
    <property type="entry name" value="ABC TRANSPORTER ABCH.3"/>
    <property type="match status" value="1"/>
</dbReference>
<comment type="caution">
    <text evidence="3">The sequence shown here is derived from an EMBL/GenBank/DDBJ whole genome shotgun (WGS) entry which is preliminary data.</text>
</comment>
<evidence type="ECO:0000259" key="2">
    <source>
        <dbReference type="Pfam" id="PF13476"/>
    </source>
</evidence>
<dbReference type="RefSeq" id="WP_382167566.1">
    <property type="nucleotide sequence ID" value="NZ_JBHTBR010000005.1"/>
</dbReference>
<feature type="coiled-coil region" evidence="1">
    <location>
        <begin position="673"/>
        <end position="732"/>
    </location>
</feature>
<feature type="coiled-coil region" evidence="1">
    <location>
        <begin position="789"/>
        <end position="840"/>
    </location>
</feature>
<proteinExistence type="predicted"/>
<keyword evidence="1" id="KW-0175">Coiled coil</keyword>
<dbReference type="InterPro" id="IPR027417">
    <property type="entry name" value="P-loop_NTPase"/>
</dbReference>
<name>A0ABW2IM91_9PROT</name>
<evidence type="ECO:0000313" key="3">
    <source>
        <dbReference type="EMBL" id="MFC7292270.1"/>
    </source>
</evidence>
<reference evidence="4" key="1">
    <citation type="journal article" date="2019" name="Int. J. Syst. Evol. Microbiol.">
        <title>The Global Catalogue of Microorganisms (GCM) 10K type strain sequencing project: providing services to taxonomists for standard genome sequencing and annotation.</title>
        <authorList>
            <consortium name="The Broad Institute Genomics Platform"/>
            <consortium name="The Broad Institute Genome Sequencing Center for Infectious Disease"/>
            <person name="Wu L."/>
            <person name="Ma J."/>
        </authorList>
    </citation>
    <scope>NUCLEOTIDE SEQUENCE [LARGE SCALE GENOMIC DNA]</scope>
    <source>
        <strain evidence="4">CCUG 51308</strain>
    </source>
</reference>
<dbReference type="InterPro" id="IPR038729">
    <property type="entry name" value="Rad50/SbcC_AAA"/>
</dbReference>
<accession>A0ABW2IM91</accession>
<gene>
    <name evidence="3" type="ORF">ACFQS8_11625</name>
</gene>
<organism evidence="3 4">
    <name type="scientific">Hirschia litorea</name>
    <dbReference type="NCBI Taxonomy" id="1199156"/>
    <lineage>
        <taxon>Bacteria</taxon>
        <taxon>Pseudomonadati</taxon>
        <taxon>Pseudomonadota</taxon>
        <taxon>Alphaproteobacteria</taxon>
        <taxon>Hyphomonadales</taxon>
        <taxon>Hyphomonadaceae</taxon>
        <taxon>Hirschia</taxon>
    </lineage>
</organism>
<feature type="coiled-coil region" evidence="1">
    <location>
        <begin position="358"/>
        <end position="457"/>
    </location>
</feature>
<feature type="coiled-coil region" evidence="1">
    <location>
        <begin position="542"/>
        <end position="607"/>
    </location>
</feature>
<dbReference type="Pfam" id="PF13476">
    <property type="entry name" value="AAA_23"/>
    <property type="match status" value="1"/>
</dbReference>
<keyword evidence="4" id="KW-1185">Reference proteome</keyword>
<dbReference type="Gene3D" id="3.40.50.300">
    <property type="entry name" value="P-loop containing nucleotide triphosphate hydrolases"/>
    <property type="match status" value="2"/>
</dbReference>
<feature type="domain" description="Rad50/SbcC-type AAA" evidence="2">
    <location>
        <begin position="5"/>
        <end position="217"/>
    </location>
</feature>
<dbReference type="EMBL" id="JBHTBR010000005">
    <property type="protein sequence ID" value="MFC7292270.1"/>
    <property type="molecule type" value="Genomic_DNA"/>
</dbReference>